<comment type="caution">
    <text evidence="1">The sequence shown here is derived from an EMBL/GenBank/DDBJ whole genome shotgun (WGS) entry which is preliminary data.</text>
</comment>
<organism evidence="1 2">
    <name type="scientific">Eggerthia catenaformis OT 569 = DSM 20559</name>
    <dbReference type="NCBI Taxonomy" id="999415"/>
    <lineage>
        <taxon>Bacteria</taxon>
        <taxon>Bacillati</taxon>
        <taxon>Bacillota</taxon>
        <taxon>Erysipelotrichia</taxon>
        <taxon>Erysipelotrichales</taxon>
        <taxon>Coprobacillaceae</taxon>
        <taxon>Eggerthia</taxon>
    </lineage>
</organism>
<dbReference type="STRING" id="999415.HMPREF9943_01276"/>
<evidence type="ECO:0008006" key="3">
    <source>
        <dbReference type="Google" id="ProtNLM"/>
    </source>
</evidence>
<dbReference type="RefSeq" id="WP_004803227.1">
    <property type="nucleotide sequence ID" value="NZ_KB446648.1"/>
</dbReference>
<dbReference type="PATRIC" id="fig|999415.3.peg.1294"/>
<proteinExistence type="predicted"/>
<gene>
    <name evidence="1" type="ORF">HMPREF9943_01276</name>
</gene>
<dbReference type="Proteomes" id="UP000011758">
    <property type="component" value="Unassembled WGS sequence"/>
</dbReference>
<evidence type="ECO:0000313" key="2">
    <source>
        <dbReference type="Proteomes" id="UP000011758"/>
    </source>
</evidence>
<dbReference type="AlphaFoldDB" id="M2Q089"/>
<protein>
    <recommendedName>
        <fullName evidence="3">Cupin 2 conserved barrel domain-containing protein</fullName>
    </recommendedName>
</protein>
<dbReference type="Gene3D" id="2.60.120.10">
    <property type="entry name" value="Jelly Rolls"/>
    <property type="match status" value="1"/>
</dbReference>
<dbReference type="InterPro" id="IPR011051">
    <property type="entry name" value="RmlC_Cupin_sf"/>
</dbReference>
<dbReference type="SUPFAM" id="SSF51182">
    <property type="entry name" value="RmlC-like cupins"/>
    <property type="match status" value="1"/>
</dbReference>
<reference evidence="1 2" key="1">
    <citation type="submission" date="2013-02" db="EMBL/GenBank/DDBJ databases">
        <title>The Genome Sequence of Lactobacillus catenaformis F0143.</title>
        <authorList>
            <consortium name="The Broad Institute Genome Sequencing Platform"/>
            <person name="Earl A."/>
            <person name="Ward D."/>
            <person name="Feldgarden M."/>
            <person name="Gevers D."/>
            <person name="Izard J."/>
            <person name="Blanton J.M."/>
            <person name="Mathney J."/>
            <person name="Dewhirst F.E."/>
            <person name="Young S.K."/>
            <person name="Zeng Q."/>
            <person name="Gargeya S."/>
            <person name="Fitzgerald M."/>
            <person name="Haas B."/>
            <person name="Abouelleil A."/>
            <person name="Alvarado L."/>
            <person name="Arachchi H.M."/>
            <person name="Berlin A."/>
            <person name="Chapman S.B."/>
            <person name="Gearin G."/>
            <person name="Goldberg J."/>
            <person name="Griggs A."/>
            <person name="Gujja S."/>
            <person name="Hansen M."/>
            <person name="Heiman D."/>
            <person name="Howarth C."/>
            <person name="Larimer J."/>
            <person name="Lui A."/>
            <person name="MacDonald P.J.P."/>
            <person name="McCowen C."/>
            <person name="Montmayeur A."/>
            <person name="Murphy C."/>
            <person name="Neiman D."/>
            <person name="Pearson M."/>
            <person name="Priest M."/>
            <person name="Roberts A."/>
            <person name="Saif S."/>
            <person name="Shea T."/>
            <person name="Sisk P."/>
            <person name="Stolte C."/>
            <person name="Sykes S."/>
            <person name="Wortman J."/>
            <person name="Nusbaum C."/>
            <person name="Birren B."/>
        </authorList>
    </citation>
    <scope>NUCLEOTIDE SEQUENCE [LARGE SCALE GENOMIC DNA]</scope>
    <source>
        <strain evidence="1 2">OT 569</strain>
    </source>
</reference>
<dbReference type="eggNOG" id="COG1917">
    <property type="taxonomic scope" value="Bacteria"/>
</dbReference>
<name>M2Q089_9FIRM</name>
<evidence type="ECO:0000313" key="1">
    <source>
        <dbReference type="EMBL" id="EMD16350.1"/>
    </source>
</evidence>
<keyword evidence="2" id="KW-1185">Reference proteome</keyword>
<accession>M2Q089</accession>
<sequence length="94" mass="10346">MTKVAEDLGVVLQGSNYTVVKKAGKKGDTVEKHNHPDVNVLFTVVKGHMEVTIAEKEVFHVVPGQILSFDGSSTISTKFIEDSEFFVTLILKKL</sequence>
<dbReference type="InterPro" id="IPR014710">
    <property type="entry name" value="RmlC-like_jellyroll"/>
</dbReference>
<dbReference type="OrthoDB" id="8613219at2"/>
<dbReference type="EMBL" id="AGEJ01000021">
    <property type="protein sequence ID" value="EMD16350.1"/>
    <property type="molecule type" value="Genomic_DNA"/>
</dbReference>
<dbReference type="BioCyc" id="ECAT999415-HMP:GTTI-1310-MONOMER"/>